<dbReference type="EMBL" id="FNZN01000001">
    <property type="protein sequence ID" value="SEK19841.1"/>
    <property type="molecule type" value="Genomic_DNA"/>
</dbReference>
<gene>
    <name evidence="1" type="ORF">SAMN04488008_10128</name>
</gene>
<proteinExistence type="predicted"/>
<dbReference type="AlphaFoldDB" id="A0A1H7F170"/>
<dbReference type="Proteomes" id="UP000198990">
    <property type="component" value="Unassembled WGS sequence"/>
</dbReference>
<reference evidence="2" key="1">
    <citation type="submission" date="2016-10" db="EMBL/GenBank/DDBJ databases">
        <authorList>
            <person name="Varghese N."/>
            <person name="Submissions S."/>
        </authorList>
    </citation>
    <scope>NUCLEOTIDE SEQUENCE [LARGE SCALE GENOMIC DNA]</scope>
    <source>
        <strain evidence="2">DSM 16471</strain>
    </source>
</reference>
<dbReference type="RefSeq" id="WP_091618543.1">
    <property type="nucleotide sequence ID" value="NZ_FNZN01000001.1"/>
</dbReference>
<sequence length="424" mass="48630">MKNITRREFTIKSALIGAGLATSNLVAFTGRRSVRNDELSVTIPMPIQIVIDDVGWWSGEDGHKRQEPYRTGISRNHVPADYQAIVDLGIKLDVRPQAATILCEWDRENILRNVSTITWMREKWDNSKWVGPWLDEAADIIRNNQDHYELTMHGVGHEYWQDKNMTRAEWADSSGTMRPLDQVELHLDHFEKLLYQNRLGSFPTSFVPTAFLHGFGLTGEHQISMAGVVKKRGIEYINTPFYNMFNAEGAQFELFGIDSGVITIDRGEDLLGWDDFGEKPTGILTGPTCGLHWPNLLHEDPSRNSEIVDAWVKLLKPYDDKPETVLAKNSTSFRNQLVHHICSKVRIREDKIDIDFIETTKLNGQLSDRQLTLKIESDRKLTFNSEDVKLSKQKIVQENDRNLYTLIIDNTKHLEKAIVKFELS</sequence>
<dbReference type="STRING" id="228957.SAMN04488008_10128"/>
<accession>A0A1H7F170</accession>
<evidence type="ECO:0000313" key="1">
    <source>
        <dbReference type="EMBL" id="SEK19841.1"/>
    </source>
</evidence>
<organism evidence="1 2">
    <name type="scientific">Maribacter orientalis</name>
    <dbReference type="NCBI Taxonomy" id="228957"/>
    <lineage>
        <taxon>Bacteria</taxon>
        <taxon>Pseudomonadati</taxon>
        <taxon>Bacteroidota</taxon>
        <taxon>Flavobacteriia</taxon>
        <taxon>Flavobacteriales</taxon>
        <taxon>Flavobacteriaceae</taxon>
        <taxon>Maribacter</taxon>
    </lineage>
</organism>
<keyword evidence="2" id="KW-1185">Reference proteome</keyword>
<dbReference type="OrthoDB" id="5418284at2"/>
<evidence type="ECO:0000313" key="2">
    <source>
        <dbReference type="Proteomes" id="UP000198990"/>
    </source>
</evidence>
<name>A0A1H7F170_9FLAO</name>
<protein>
    <submittedName>
        <fullName evidence="1">Uncharacterized protein</fullName>
    </submittedName>
</protein>